<dbReference type="AlphaFoldDB" id="A0A0G0P3L0"/>
<evidence type="ECO:0000313" key="2">
    <source>
        <dbReference type="Proteomes" id="UP000034774"/>
    </source>
</evidence>
<gene>
    <name evidence="1" type="ORF">UT17_C0001G0063</name>
</gene>
<name>A0A0G0P3L0_9BACT</name>
<dbReference type="Proteomes" id="UP000034774">
    <property type="component" value="Unassembled WGS sequence"/>
</dbReference>
<evidence type="ECO:0000313" key="1">
    <source>
        <dbReference type="EMBL" id="KKQ92684.1"/>
    </source>
</evidence>
<sequence>MAATPETLRPEVPQVVERQEEFVVPETLSGSGIKVVQKNFKAQVKNDKGVPVIQTPPTQVITVQPPADTVALTAWSKGDTTLGATWLGVFWLRVIKKALHFGWKVLGLRPTDTSN</sequence>
<dbReference type="STRING" id="1618572.UT17_C0001G0063"/>
<dbReference type="EMBL" id="LBVU01000001">
    <property type="protein sequence ID" value="KKQ92684.1"/>
    <property type="molecule type" value="Genomic_DNA"/>
</dbReference>
<reference evidence="1 2" key="1">
    <citation type="journal article" date="2015" name="Nature">
        <title>rRNA introns, odd ribosomes, and small enigmatic genomes across a large radiation of phyla.</title>
        <authorList>
            <person name="Brown C.T."/>
            <person name="Hug L.A."/>
            <person name="Thomas B.C."/>
            <person name="Sharon I."/>
            <person name="Castelle C.J."/>
            <person name="Singh A."/>
            <person name="Wilkins M.J."/>
            <person name="Williams K.H."/>
            <person name="Banfield J.F."/>
        </authorList>
    </citation>
    <scope>NUCLEOTIDE SEQUENCE [LARGE SCALE GENOMIC DNA]</scope>
</reference>
<protein>
    <submittedName>
        <fullName evidence="1">Uncharacterized protein</fullName>
    </submittedName>
</protein>
<accession>A0A0G0P3L0</accession>
<comment type="caution">
    <text evidence="1">The sequence shown here is derived from an EMBL/GenBank/DDBJ whole genome shotgun (WGS) entry which is preliminary data.</text>
</comment>
<organism evidence="1 2">
    <name type="scientific">Candidatus Woesebacteria bacterium GW2011_GWB1_39_10</name>
    <dbReference type="NCBI Taxonomy" id="1618572"/>
    <lineage>
        <taxon>Bacteria</taxon>
        <taxon>Candidatus Woeseibacteriota</taxon>
    </lineage>
</organism>
<proteinExistence type="predicted"/>